<sequence length="412" mass="47160">MDDDDFGGFEAAETYEYGNGEKQTTSPAIAWAAFPTVSEVHVSPDVLLEHSVLPSSVVLYDSFSVSSDNVATATQTANNVINPAVLKEQQHLCVHTSRNTIQTDIPVASLNVIEDKTLVTSASALVDAETQRTNDQKSYLQQAVANLESKLCTAEEEKLKMKKELEHLLEKHSVLEIDLLKEKKEVVISHQDHYKTLQEKHKQELEDMRKAGHEALSIIVEEFKALLQSTVQQQEAAIEKQYILAIEKHSQKCEELLNTQHQRLLDILEAEKEVLSEKIEEALMQQSQKHKEVLDKCLDEERQRSKEAVAAAAKAEKEVVQEAVLKAVEEERRNMEKIHAEERKMWEAERDRQKEKIAQAVCEAMQEQRKLNQEIVKEALMEEQNRSEKAIEEAVKRTREELMEYIKEQKRV</sequence>
<feature type="non-terminal residue" evidence="2">
    <location>
        <position position="412"/>
    </location>
</feature>
<dbReference type="GO" id="GO:0005829">
    <property type="term" value="C:cytosol"/>
    <property type="evidence" value="ECO:0007669"/>
    <property type="project" value="GOC"/>
</dbReference>
<evidence type="ECO:0000313" key="3">
    <source>
        <dbReference type="Proteomes" id="UP000541332"/>
    </source>
</evidence>
<dbReference type="Proteomes" id="UP000541332">
    <property type="component" value="Unassembled WGS sequence"/>
</dbReference>
<dbReference type="AlphaFoldDB" id="A0A7L4FV97"/>
<feature type="non-terminal residue" evidence="2">
    <location>
        <position position="1"/>
    </location>
</feature>
<dbReference type="EMBL" id="VWYH01007298">
    <property type="protein sequence ID" value="NXW90519.1"/>
    <property type="molecule type" value="Genomic_DNA"/>
</dbReference>
<name>A0A7L4FV97_9COLU</name>
<dbReference type="PANTHER" id="PTHR35072">
    <property type="entry name" value="COILED-COIL DOMAIN-CONTAINING PROTEIN 91"/>
    <property type="match status" value="1"/>
</dbReference>
<accession>A0A7L4FV97</accession>
<reference evidence="2 3" key="1">
    <citation type="submission" date="2020-02" db="EMBL/GenBank/DDBJ databases">
        <title>Bird 10,000 Genomes (B10K) Project - Family phase.</title>
        <authorList>
            <person name="Zhang G."/>
        </authorList>
    </citation>
    <scope>NUCLEOTIDE SEQUENCE [LARGE SCALE GENOMIC DNA]</scope>
    <source>
        <strain evidence="2">B10K-DU-006-06</strain>
    </source>
</reference>
<dbReference type="InterPro" id="IPR034592">
    <property type="entry name" value="CCDC91"/>
</dbReference>
<organism evidence="2 3">
    <name type="scientific">Pampusana beccarii</name>
    <name type="common">Western bronze ground-dove</name>
    <dbReference type="NCBI Taxonomy" id="2953425"/>
    <lineage>
        <taxon>Eukaryota</taxon>
        <taxon>Metazoa</taxon>
        <taxon>Chordata</taxon>
        <taxon>Craniata</taxon>
        <taxon>Vertebrata</taxon>
        <taxon>Euteleostomi</taxon>
        <taxon>Archelosauria</taxon>
        <taxon>Archosauria</taxon>
        <taxon>Dinosauria</taxon>
        <taxon>Saurischia</taxon>
        <taxon>Theropoda</taxon>
        <taxon>Coelurosauria</taxon>
        <taxon>Aves</taxon>
        <taxon>Neognathae</taxon>
        <taxon>Neoaves</taxon>
        <taxon>Columbimorphae</taxon>
        <taxon>Columbiformes</taxon>
        <taxon>Columbidae</taxon>
        <taxon>Pampusana</taxon>
    </lineage>
</organism>
<dbReference type="GO" id="GO:0005802">
    <property type="term" value="C:trans-Golgi network"/>
    <property type="evidence" value="ECO:0007669"/>
    <property type="project" value="TreeGrafter"/>
</dbReference>
<dbReference type="GO" id="GO:0090160">
    <property type="term" value="P:Golgi to lysosome transport"/>
    <property type="evidence" value="ECO:0007669"/>
    <property type="project" value="TreeGrafter"/>
</dbReference>
<proteinExistence type="predicted"/>
<evidence type="ECO:0000256" key="1">
    <source>
        <dbReference type="SAM" id="Coils"/>
    </source>
</evidence>
<dbReference type="PANTHER" id="PTHR35072:SF1">
    <property type="entry name" value="COILED-COIL DOMAIN-CONTAINING PROTEIN 91"/>
    <property type="match status" value="1"/>
</dbReference>
<comment type="caution">
    <text evidence="2">The sequence shown here is derived from an EMBL/GenBank/DDBJ whole genome shotgun (WGS) entry which is preliminary data.</text>
</comment>
<keyword evidence="3" id="KW-1185">Reference proteome</keyword>
<dbReference type="OrthoDB" id="6146069at2759"/>
<evidence type="ECO:0000313" key="2">
    <source>
        <dbReference type="EMBL" id="NXW90519.1"/>
    </source>
</evidence>
<gene>
    <name evidence="2" type="primary">Ccdc91</name>
    <name evidence="2" type="ORF">ALOBEC_R07306</name>
</gene>
<protein>
    <submittedName>
        <fullName evidence="2">CCD91 protein</fullName>
    </submittedName>
</protein>
<feature type="coiled-coil region" evidence="1">
    <location>
        <begin position="258"/>
        <end position="408"/>
    </location>
</feature>
<keyword evidence="1" id="KW-0175">Coiled coil</keyword>